<dbReference type="OrthoDB" id="9790913at2"/>
<evidence type="ECO:0000256" key="2">
    <source>
        <dbReference type="ARBA" id="ARBA00022617"/>
    </source>
</evidence>
<dbReference type="SUPFAM" id="SSF46458">
    <property type="entry name" value="Globin-like"/>
    <property type="match status" value="1"/>
</dbReference>
<name>B8KSF2_9GAMM</name>
<sequence length="143" mass="15812">MSDVPNTPYEILGDDGIRALADAFYDAMESLPEAEGIRAMHGDDLTKIRSKFCAYLTGWLGGPPVYHQITGTVCLTEPHAAYRIGPDERDQWLLCMEKALDTIKASDVLREMLKDPLYRIAEAVRNRDSSELPTSDPNVIAAG</sequence>
<keyword evidence="7" id="KW-1185">Reference proteome</keyword>
<comment type="similarity">
    <text evidence="5">Belongs to the truncated hemoglobin family. Group II subfamily.</text>
</comment>
<dbReference type="EMBL" id="DS999411">
    <property type="protein sequence ID" value="EED35184.1"/>
    <property type="molecule type" value="Genomic_DNA"/>
</dbReference>
<dbReference type="GO" id="GO:0005344">
    <property type="term" value="F:oxygen carrier activity"/>
    <property type="evidence" value="ECO:0007669"/>
    <property type="project" value="InterPro"/>
</dbReference>
<proteinExistence type="inferred from homology"/>
<evidence type="ECO:0000256" key="4">
    <source>
        <dbReference type="ARBA" id="ARBA00023004"/>
    </source>
</evidence>
<dbReference type="InterPro" id="IPR044203">
    <property type="entry name" value="GlbO/GLB3-like"/>
</dbReference>
<reference evidence="7" key="1">
    <citation type="journal article" date="2013" name="BMC Microbiol.">
        <title>Taxonomy and evolution of bacteriochlorophyll a-containing members of the OM60/NOR5 clade of marine gammaproteobacteria: description of Luminiphilus syltensis gen. nov., sp. nov., reclassification of Haliea rubra as Pseudohaliea rubra gen. nov., comb. nov., and emendation of Chromatocurvus halotolerans.</title>
        <authorList>
            <person name="Spring S."/>
            <person name="Riedel T."/>
            <person name="Sproer C."/>
            <person name="Yan S."/>
            <person name="Harder J."/>
            <person name="Fuchs B.M."/>
        </authorList>
    </citation>
    <scope>NUCLEOTIDE SEQUENCE [LARGE SCALE GENOMIC DNA]</scope>
    <source>
        <strain evidence="7">NOR51-B</strain>
    </source>
</reference>
<evidence type="ECO:0000313" key="6">
    <source>
        <dbReference type="EMBL" id="EED35184.1"/>
    </source>
</evidence>
<keyword evidence="3" id="KW-0479">Metal-binding</keyword>
<dbReference type="InterPro" id="IPR009050">
    <property type="entry name" value="Globin-like_sf"/>
</dbReference>
<dbReference type="PANTHER" id="PTHR47366:SF1">
    <property type="entry name" value="TWO-ON-TWO HEMOGLOBIN-3"/>
    <property type="match status" value="1"/>
</dbReference>
<keyword evidence="2" id="KW-0349">Heme</keyword>
<evidence type="ECO:0000256" key="5">
    <source>
        <dbReference type="ARBA" id="ARBA00034496"/>
    </source>
</evidence>
<dbReference type="Pfam" id="PF01152">
    <property type="entry name" value="Bac_globin"/>
    <property type="match status" value="1"/>
</dbReference>
<keyword evidence="4" id="KW-0408">Iron</keyword>
<dbReference type="GO" id="GO:0019825">
    <property type="term" value="F:oxygen binding"/>
    <property type="evidence" value="ECO:0007669"/>
    <property type="project" value="InterPro"/>
</dbReference>
<evidence type="ECO:0000313" key="7">
    <source>
        <dbReference type="Proteomes" id="UP000004699"/>
    </source>
</evidence>
<evidence type="ECO:0000256" key="3">
    <source>
        <dbReference type="ARBA" id="ARBA00022723"/>
    </source>
</evidence>
<dbReference type="AlphaFoldDB" id="B8KSF2"/>
<dbReference type="InterPro" id="IPR001486">
    <property type="entry name" value="Hemoglobin_trunc"/>
</dbReference>
<dbReference type="PANTHER" id="PTHR47366">
    <property type="entry name" value="TWO-ON-TWO HEMOGLOBIN-3"/>
    <property type="match status" value="1"/>
</dbReference>
<dbReference type="InterPro" id="IPR012292">
    <property type="entry name" value="Globin/Proto"/>
</dbReference>
<organism evidence="6 7">
    <name type="scientific">Luminiphilus syltensis NOR5-1B</name>
    <dbReference type="NCBI Taxonomy" id="565045"/>
    <lineage>
        <taxon>Bacteria</taxon>
        <taxon>Pseudomonadati</taxon>
        <taxon>Pseudomonadota</taxon>
        <taxon>Gammaproteobacteria</taxon>
        <taxon>Cellvibrionales</taxon>
        <taxon>Halieaceae</taxon>
        <taxon>Luminiphilus</taxon>
    </lineage>
</organism>
<dbReference type="GO" id="GO:0046872">
    <property type="term" value="F:metal ion binding"/>
    <property type="evidence" value="ECO:0007669"/>
    <property type="project" value="UniProtKB-KW"/>
</dbReference>
<dbReference type="STRING" id="565045.NOR51B_1129"/>
<dbReference type="HOGENOM" id="CLU_103526_3_0_6"/>
<keyword evidence="1" id="KW-0813">Transport</keyword>
<dbReference type="eggNOG" id="COG2346">
    <property type="taxonomic scope" value="Bacteria"/>
</dbReference>
<dbReference type="CDD" id="cd14773">
    <property type="entry name" value="TrHb2_PhHbO-like_O"/>
    <property type="match status" value="1"/>
</dbReference>
<gene>
    <name evidence="6" type="ORF">NOR51B_1129</name>
</gene>
<dbReference type="Gene3D" id="1.10.490.10">
    <property type="entry name" value="Globins"/>
    <property type="match status" value="1"/>
</dbReference>
<protein>
    <submittedName>
        <fullName evidence="6">Globin</fullName>
    </submittedName>
</protein>
<dbReference type="Proteomes" id="UP000004699">
    <property type="component" value="Unassembled WGS sequence"/>
</dbReference>
<accession>B8KSF2</accession>
<dbReference type="RefSeq" id="WP_009019930.1">
    <property type="nucleotide sequence ID" value="NZ_DS999411.1"/>
</dbReference>
<evidence type="ECO:0000256" key="1">
    <source>
        <dbReference type="ARBA" id="ARBA00022448"/>
    </source>
</evidence>
<dbReference type="GO" id="GO:0020037">
    <property type="term" value="F:heme binding"/>
    <property type="evidence" value="ECO:0007669"/>
    <property type="project" value="InterPro"/>
</dbReference>